<comment type="caution">
    <text evidence="8">The sequence shown here is derived from an EMBL/GenBank/DDBJ whole genome shotgun (WGS) entry which is preliminary data.</text>
</comment>
<dbReference type="InterPro" id="IPR050108">
    <property type="entry name" value="CDK"/>
</dbReference>
<proteinExistence type="inferred from homology"/>
<dbReference type="Gene3D" id="3.30.200.20">
    <property type="entry name" value="Phosphorylase Kinase, domain 1"/>
    <property type="match status" value="1"/>
</dbReference>
<dbReference type="InterPro" id="IPR011009">
    <property type="entry name" value="Kinase-like_dom_sf"/>
</dbReference>
<organism evidence="8 9">
    <name type="scientific">Oculimacula yallundae</name>
    <dbReference type="NCBI Taxonomy" id="86028"/>
    <lineage>
        <taxon>Eukaryota</taxon>
        <taxon>Fungi</taxon>
        <taxon>Dikarya</taxon>
        <taxon>Ascomycota</taxon>
        <taxon>Pezizomycotina</taxon>
        <taxon>Leotiomycetes</taxon>
        <taxon>Helotiales</taxon>
        <taxon>Ploettnerulaceae</taxon>
        <taxon>Oculimacula</taxon>
    </lineage>
</organism>
<keyword evidence="3" id="KW-0547">Nucleotide-binding</keyword>
<evidence type="ECO:0000259" key="7">
    <source>
        <dbReference type="PROSITE" id="PS50011"/>
    </source>
</evidence>
<evidence type="ECO:0000256" key="5">
    <source>
        <dbReference type="ARBA" id="ARBA00047811"/>
    </source>
</evidence>
<dbReference type="PANTHER" id="PTHR24056">
    <property type="entry name" value="CELL DIVISION PROTEIN KINASE"/>
    <property type="match status" value="1"/>
</dbReference>
<sequence length="384" mass="42660">MELKTNWRVNLGAAERYENIEKLKKSIEAKGLSSTGTAHKSAFAVETEAYNTSESREAYDASCNAVINESPPDLSDPEPIPTTPGISIGKYQSCHHIASGFVAEVYQSKTVALKVITETINIEPHNPEREVKILKSISHPHIISLTETFKDADNRLVLVFPFVPLTLAKVIGTGAVPEEVIKSCFRDLFSALAYLHENGIVHRDIKPSNLLLASKTGPAYLSDFGTTWHPTFSTTDEPSHHKVLEVGTTCYRAPETLFGNRGYDASLDMWSAGTMLVECLRKPPNPLFESRETSEDGNQLGLILSMFKTIGTPTEEIWPEAKNFSTPPFKWYQVFPGKTWEELLPDSSQDARDLVSRLVCFESGNRATAAESLKHRYLKESLVV</sequence>
<comment type="catalytic activity">
    <reaction evidence="6">
        <text>L-seryl-[protein] + ATP = O-phospho-L-seryl-[protein] + ADP + H(+)</text>
        <dbReference type="Rhea" id="RHEA:17989"/>
        <dbReference type="Rhea" id="RHEA-COMP:9863"/>
        <dbReference type="Rhea" id="RHEA-COMP:11604"/>
        <dbReference type="ChEBI" id="CHEBI:15378"/>
        <dbReference type="ChEBI" id="CHEBI:29999"/>
        <dbReference type="ChEBI" id="CHEBI:30616"/>
        <dbReference type="ChEBI" id="CHEBI:83421"/>
        <dbReference type="ChEBI" id="CHEBI:456216"/>
        <dbReference type="EC" id="2.7.11.22"/>
    </reaction>
</comment>
<accession>A0ABR4BTS0</accession>
<evidence type="ECO:0000256" key="1">
    <source>
        <dbReference type="ARBA" id="ARBA00006485"/>
    </source>
</evidence>
<dbReference type="EMBL" id="JAZHXI010000020">
    <property type="protein sequence ID" value="KAL2061031.1"/>
    <property type="molecule type" value="Genomic_DNA"/>
</dbReference>
<dbReference type="PANTHER" id="PTHR24056:SF576">
    <property type="entry name" value="SERINE_THREONINE-PROTEIN KINASE CSK1"/>
    <property type="match status" value="1"/>
</dbReference>
<evidence type="ECO:0000313" key="9">
    <source>
        <dbReference type="Proteomes" id="UP001595075"/>
    </source>
</evidence>
<name>A0ABR4BTS0_9HELO</name>
<comment type="similarity">
    <text evidence="1">Belongs to the protein kinase superfamily. CMGC Ser/Thr protein kinase family. CDC2/CDKX subfamily.</text>
</comment>
<dbReference type="PROSITE" id="PS00108">
    <property type="entry name" value="PROTEIN_KINASE_ST"/>
    <property type="match status" value="1"/>
</dbReference>
<dbReference type="InterPro" id="IPR008271">
    <property type="entry name" value="Ser/Thr_kinase_AS"/>
</dbReference>
<reference evidence="8 9" key="1">
    <citation type="journal article" date="2024" name="Commun. Biol.">
        <title>Comparative genomic analysis of thermophilic fungi reveals convergent evolutionary adaptations and gene losses.</title>
        <authorList>
            <person name="Steindorff A.S."/>
            <person name="Aguilar-Pontes M.V."/>
            <person name="Robinson A.J."/>
            <person name="Andreopoulos B."/>
            <person name="LaButti K."/>
            <person name="Kuo A."/>
            <person name="Mondo S."/>
            <person name="Riley R."/>
            <person name="Otillar R."/>
            <person name="Haridas S."/>
            <person name="Lipzen A."/>
            <person name="Grimwood J."/>
            <person name="Schmutz J."/>
            <person name="Clum A."/>
            <person name="Reid I.D."/>
            <person name="Moisan M.C."/>
            <person name="Butler G."/>
            <person name="Nguyen T.T.M."/>
            <person name="Dewar K."/>
            <person name="Conant G."/>
            <person name="Drula E."/>
            <person name="Henrissat B."/>
            <person name="Hansel C."/>
            <person name="Singer S."/>
            <person name="Hutchinson M.I."/>
            <person name="de Vries R.P."/>
            <person name="Natvig D.O."/>
            <person name="Powell A.J."/>
            <person name="Tsang A."/>
            <person name="Grigoriev I.V."/>
        </authorList>
    </citation>
    <scope>NUCLEOTIDE SEQUENCE [LARGE SCALE GENOMIC DNA]</scope>
    <source>
        <strain evidence="8 9">CBS 494.80</strain>
    </source>
</reference>
<keyword evidence="4" id="KW-0067">ATP-binding</keyword>
<dbReference type="SUPFAM" id="SSF56112">
    <property type="entry name" value="Protein kinase-like (PK-like)"/>
    <property type="match status" value="1"/>
</dbReference>
<dbReference type="Gene3D" id="1.10.510.10">
    <property type="entry name" value="Transferase(Phosphotransferase) domain 1"/>
    <property type="match status" value="1"/>
</dbReference>
<evidence type="ECO:0000256" key="4">
    <source>
        <dbReference type="ARBA" id="ARBA00022840"/>
    </source>
</evidence>
<keyword evidence="9" id="KW-1185">Reference proteome</keyword>
<feature type="domain" description="Protein kinase" evidence="7">
    <location>
        <begin position="91"/>
        <end position="378"/>
    </location>
</feature>
<evidence type="ECO:0000313" key="8">
    <source>
        <dbReference type="EMBL" id="KAL2061031.1"/>
    </source>
</evidence>
<evidence type="ECO:0000256" key="6">
    <source>
        <dbReference type="ARBA" id="ARBA00048367"/>
    </source>
</evidence>
<dbReference type="EC" id="2.7.11.22" evidence="2"/>
<protein>
    <recommendedName>
        <fullName evidence="2">cyclin-dependent kinase</fullName>
        <ecNumber evidence="2">2.7.11.22</ecNumber>
    </recommendedName>
</protein>
<comment type="catalytic activity">
    <reaction evidence="5">
        <text>L-threonyl-[protein] + ATP = O-phospho-L-threonyl-[protein] + ADP + H(+)</text>
        <dbReference type="Rhea" id="RHEA:46608"/>
        <dbReference type="Rhea" id="RHEA-COMP:11060"/>
        <dbReference type="Rhea" id="RHEA-COMP:11605"/>
        <dbReference type="ChEBI" id="CHEBI:15378"/>
        <dbReference type="ChEBI" id="CHEBI:30013"/>
        <dbReference type="ChEBI" id="CHEBI:30616"/>
        <dbReference type="ChEBI" id="CHEBI:61977"/>
        <dbReference type="ChEBI" id="CHEBI:456216"/>
        <dbReference type="EC" id="2.7.11.22"/>
    </reaction>
</comment>
<evidence type="ECO:0000256" key="2">
    <source>
        <dbReference type="ARBA" id="ARBA00012425"/>
    </source>
</evidence>
<evidence type="ECO:0000256" key="3">
    <source>
        <dbReference type="ARBA" id="ARBA00022741"/>
    </source>
</evidence>
<gene>
    <name evidence="8" type="ORF">VTL71DRAFT_9083</name>
</gene>
<dbReference type="InterPro" id="IPR000719">
    <property type="entry name" value="Prot_kinase_dom"/>
</dbReference>
<dbReference type="PROSITE" id="PS50011">
    <property type="entry name" value="PROTEIN_KINASE_DOM"/>
    <property type="match status" value="1"/>
</dbReference>
<dbReference type="Proteomes" id="UP001595075">
    <property type="component" value="Unassembled WGS sequence"/>
</dbReference>
<dbReference type="Pfam" id="PF00069">
    <property type="entry name" value="Pkinase"/>
    <property type="match status" value="1"/>
</dbReference>
<dbReference type="SMART" id="SM00220">
    <property type="entry name" value="S_TKc"/>
    <property type="match status" value="1"/>
</dbReference>